<protein>
    <recommendedName>
        <fullName evidence="5">Large ribosomal subunit protein bL25</fullName>
    </recommendedName>
    <alternativeName>
        <fullName evidence="5">General stress protein CTC</fullName>
    </alternativeName>
</protein>
<comment type="function">
    <text evidence="5">This is one of the proteins that binds to the 5S RNA in the ribosome where it forms part of the central protuberance.</text>
</comment>
<dbReference type="GO" id="GO:0006412">
    <property type="term" value="P:translation"/>
    <property type="evidence" value="ECO:0007669"/>
    <property type="project" value="UniProtKB-UniRule"/>
</dbReference>
<organism evidence="8 9">
    <name type="scientific">Candidatus Treponema excrementipullorum</name>
    <dbReference type="NCBI Taxonomy" id="2838768"/>
    <lineage>
        <taxon>Bacteria</taxon>
        <taxon>Pseudomonadati</taxon>
        <taxon>Spirochaetota</taxon>
        <taxon>Spirochaetia</taxon>
        <taxon>Spirochaetales</taxon>
        <taxon>Treponemataceae</taxon>
        <taxon>Treponema</taxon>
    </lineage>
</organism>
<dbReference type="AlphaFoldDB" id="A0A9E2L1X8"/>
<evidence type="ECO:0000313" key="8">
    <source>
        <dbReference type="EMBL" id="MBU3849952.1"/>
    </source>
</evidence>
<dbReference type="HAMAP" id="MF_01334">
    <property type="entry name" value="Ribosomal_bL25_CTC"/>
    <property type="match status" value="1"/>
</dbReference>
<dbReference type="GO" id="GO:0003735">
    <property type="term" value="F:structural constituent of ribosome"/>
    <property type="evidence" value="ECO:0007669"/>
    <property type="project" value="InterPro"/>
</dbReference>
<dbReference type="Gene3D" id="2.40.240.10">
    <property type="entry name" value="Ribosomal Protein L25, Chain P"/>
    <property type="match status" value="1"/>
</dbReference>
<evidence type="ECO:0000313" key="9">
    <source>
        <dbReference type="Proteomes" id="UP000823914"/>
    </source>
</evidence>
<evidence type="ECO:0000256" key="4">
    <source>
        <dbReference type="ARBA" id="ARBA00023274"/>
    </source>
</evidence>
<evidence type="ECO:0000256" key="1">
    <source>
        <dbReference type="ARBA" id="ARBA00022730"/>
    </source>
</evidence>
<dbReference type="PANTHER" id="PTHR33284">
    <property type="entry name" value="RIBOSOMAL PROTEIN L25/GLN-TRNA SYNTHETASE, ANTI-CODON-BINDING DOMAIN-CONTAINING PROTEIN"/>
    <property type="match status" value="1"/>
</dbReference>
<keyword evidence="3 5" id="KW-0689">Ribosomal protein</keyword>
<reference evidence="8" key="2">
    <citation type="submission" date="2021-04" db="EMBL/GenBank/DDBJ databases">
        <authorList>
            <person name="Gilroy R."/>
        </authorList>
    </citation>
    <scope>NUCLEOTIDE SEQUENCE</scope>
    <source>
        <strain evidence="8">Gambia15-2214</strain>
    </source>
</reference>
<reference evidence="8" key="1">
    <citation type="journal article" date="2021" name="PeerJ">
        <title>Extensive microbial diversity within the chicken gut microbiome revealed by metagenomics and culture.</title>
        <authorList>
            <person name="Gilroy R."/>
            <person name="Ravi A."/>
            <person name="Getino M."/>
            <person name="Pursley I."/>
            <person name="Horton D.L."/>
            <person name="Alikhan N.F."/>
            <person name="Baker D."/>
            <person name="Gharbi K."/>
            <person name="Hall N."/>
            <person name="Watson M."/>
            <person name="Adriaenssens E.M."/>
            <person name="Foster-Nyarko E."/>
            <person name="Jarju S."/>
            <person name="Secka A."/>
            <person name="Antonio M."/>
            <person name="Oren A."/>
            <person name="Chaudhuri R.R."/>
            <person name="La Ragione R."/>
            <person name="Hildebrand F."/>
            <person name="Pallen M.J."/>
        </authorList>
    </citation>
    <scope>NUCLEOTIDE SEQUENCE</scope>
    <source>
        <strain evidence="8">Gambia15-2214</strain>
    </source>
</reference>
<dbReference type="CDD" id="cd00495">
    <property type="entry name" value="Ribosomal_L25_TL5_CTC"/>
    <property type="match status" value="1"/>
</dbReference>
<name>A0A9E2L1X8_9SPIR</name>
<dbReference type="PANTHER" id="PTHR33284:SF1">
    <property type="entry name" value="RIBOSOMAL PROTEIN L25_GLN-TRNA SYNTHETASE, ANTI-CODON-BINDING DOMAIN-CONTAINING PROTEIN"/>
    <property type="match status" value="1"/>
</dbReference>
<dbReference type="EMBL" id="JAHLFV010000124">
    <property type="protein sequence ID" value="MBU3849952.1"/>
    <property type="molecule type" value="Genomic_DNA"/>
</dbReference>
<dbReference type="Pfam" id="PF14693">
    <property type="entry name" value="Ribosomal_TL5_C"/>
    <property type="match status" value="1"/>
</dbReference>
<dbReference type="GO" id="GO:0008097">
    <property type="term" value="F:5S rRNA binding"/>
    <property type="evidence" value="ECO:0007669"/>
    <property type="project" value="InterPro"/>
</dbReference>
<keyword evidence="4 5" id="KW-0687">Ribonucleoprotein</keyword>
<evidence type="ECO:0000259" key="7">
    <source>
        <dbReference type="Pfam" id="PF14693"/>
    </source>
</evidence>
<dbReference type="Gene3D" id="2.170.120.20">
    <property type="entry name" value="Ribosomal protein L25, beta domain"/>
    <property type="match status" value="1"/>
</dbReference>
<feature type="domain" description="Large ribosomal subunit protein bL25 beta" evidence="7">
    <location>
        <begin position="105"/>
        <end position="183"/>
    </location>
</feature>
<dbReference type="Pfam" id="PF01386">
    <property type="entry name" value="Ribosomal_L25p"/>
    <property type="match status" value="1"/>
</dbReference>
<dbReference type="SUPFAM" id="SSF50715">
    <property type="entry name" value="Ribosomal protein L25-like"/>
    <property type="match status" value="1"/>
</dbReference>
<evidence type="ECO:0000256" key="5">
    <source>
        <dbReference type="HAMAP-Rule" id="MF_01334"/>
    </source>
</evidence>
<feature type="domain" description="Large ribosomal subunit protein bL25 L25" evidence="6">
    <location>
        <begin position="7"/>
        <end position="92"/>
    </location>
</feature>
<evidence type="ECO:0000256" key="3">
    <source>
        <dbReference type="ARBA" id="ARBA00022980"/>
    </source>
</evidence>
<evidence type="ECO:0000256" key="2">
    <source>
        <dbReference type="ARBA" id="ARBA00022884"/>
    </source>
</evidence>
<keyword evidence="2 5" id="KW-0694">RNA-binding</keyword>
<dbReference type="InterPro" id="IPR011035">
    <property type="entry name" value="Ribosomal_bL25/Gln-tRNA_synth"/>
</dbReference>
<dbReference type="InterPro" id="IPR020930">
    <property type="entry name" value="Ribosomal_uL5_bac-type"/>
</dbReference>
<dbReference type="InterPro" id="IPR037121">
    <property type="entry name" value="Ribosomal_bL25_C"/>
</dbReference>
<dbReference type="Proteomes" id="UP000823914">
    <property type="component" value="Unassembled WGS sequence"/>
</dbReference>
<keyword evidence="1 5" id="KW-0699">rRNA-binding</keyword>
<dbReference type="GO" id="GO:0022625">
    <property type="term" value="C:cytosolic large ribosomal subunit"/>
    <property type="evidence" value="ECO:0007669"/>
    <property type="project" value="TreeGrafter"/>
</dbReference>
<sequence length="184" mass="20266">MDQLVVNAVTRSETGKRVAKKLREDGRLPAVMYNSKGESFPLVVDEAEFTKVWKNSTPTTLINLKVDGKDNLVFIKDTEYDIKTDKNLHADFHAVDSDKVLRRTLKIQLGGNPVGVREGGRLTAHQSQITIQCLPKDLPPRIVADVSNLAIGQKFYIKDLNLGEGISILTSGDILVASVSAPKR</sequence>
<dbReference type="InterPro" id="IPR029751">
    <property type="entry name" value="Ribosomal_L25_dom"/>
</dbReference>
<comment type="subunit">
    <text evidence="5">Part of the 50S ribosomal subunit; part of the 5S rRNA/L5/L18/L25 subcomplex. Contacts the 5S rRNA. Binds to the 5S rRNA independently of L5 and L18.</text>
</comment>
<proteinExistence type="inferred from homology"/>
<evidence type="ECO:0000259" key="6">
    <source>
        <dbReference type="Pfam" id="PF01386"/>
    </source>
</evidence>
<dbReference type="InterPro" id="IPR020056">
    <property type="entry name" value="Rbsml_bL25/Gln-tRNA_synth_N"/>
</dbReference>
<dbReference type="InterPro" id="IPR020057">
    <property type="entry name" value="Ribosomal_bL25_b-dom"/>
</dbReference>
<comment type="similarity">
    <text evidence="5">Belongs to the bacterial ribosomal protein bL25 family. CTC subfamily.</text>
</comment>
<dbReference type="NCBIfam" id="TIGR00731">
    <property type="entry name" value="bL25_bact_ctc"/>
    <property type="match status" value="1"/>
</dbReference>
<gene>
    <name evidence="5" type="primary">rplY</name>
    <name evidence="5" type="synonym">ctc</name>
    <name evidence="8" type="ORF">IAA16_05250</name>
</gene>
<accession>A0A9E2L1X8</accession>
<comment type="caution">
    <text evidence="8">The sequence shown here is derived from an EMBL/GenBank/DDBJ whole genome shotgun (WGS) entry which is preliminary data.</text>
</comment>
<dbReference type="InterPro" id="IPR001021">
    <property type="entry name" value="Ribosomal_bL25_long"/>
</dbReference>